<keyword evidence="3" id="KW-0238">DNA-binding</keyword>
<dbReference type="PANTHER" id="PTHR30346">
    <property type="entry name" value="TRANSCRIPTIONAL DUAL REGULATOR HCAR-RELATED"/>
    <property type="match status" value="1"/>
</dbReference>
<dbReference type="PROSITE" id="PS50931">
    <property type="entry name" value="HTH_LYSR"/>
    <property type="match status" value="1"/>
</dbReference>
<dbReference type="Pfam" id="PF03466">
    <property type="entry name" value="LysR_substrate"/>
    <property type="match status" value="1"/>
</dbReference>
<evidence type="ECO:0000259" key="5">
    <source>
        <dbReference type="PROSITE" id="PS50931"/>
    </source>
</evidence>
<dbReference type="InterPro" id="IPR036390">
    <property type="entry name" value="WH_DNA-bd_sf"/>
</dbReference>
<dbReference type="InterPro" id="IPR005119">
    <property type="entry name" value="LysR_subst-bd"/>
</dbReference>
<dbReference type="GO" id="GO:0003700">
    <property type="term" value="F:DNA-binding transcription factor activity"/>
    <property type="evidence" value="ECO:0007669"/>
    <property type="project" value="InterPro"/>
</dbReference>
<reference evidence="7" key="1">
    <citation type="submission" date="2015-07" db="EMBL/GenBank/DDBJ databases">
        <title>Discovery of a poly(ethylene terephthalate assimilation.</title>
        <authorList>
            <person name="Yoshida S."/>
            <person name="Hiraga K."/>
            <person name="Takehana T."/>
            <person name="Taniguchi I."/>
            <person name="Yamaji H."/>
            <person name="Maeda Y."/>
            <person name="Toyohara K."/>
            <person name="Miyamoto K."/>
            <person name="Kimura Y."/>
            <person name="Oda K."/>
        </authorList>
    </citation>
    <scope>NUCLEOTIDE SEQUENCE [LARGE SCALE GENOMIC DNA]</scope>
    <source>
        <strain evidence="7">NBRC 110686 / TISTR 2288 / 201-F6</strain>
    </source>
</reference>
<evidence type="ECO:0000256" key="3">
    <source>
        <dbReference type="ARBA" id="ARBA00023125"/>
    </source>
</evidence>
<dbReference type="AlphaFoldDB" id="A0A0K8P8D9"/>
<comment type="caution">
    <text evidence="6">The sequence shown here is derived from an EMBL/GenBank/DDBJ whole genome shotgun (WGS) entry which is preliminary data.</text>
</comment>
<protein>
    <submittedName>
        <fullName evidence="6">Transcriptional regulator, LysR family</fullName>
    </submittedName>
</protein>
<dbReference type="GO" id="GO:0003677">
    <property type="term" value="F:DNA binding"/>
    <property type="evidence" value="ECO:0007669"/>
    <property type="project" value="UniProtKB-KW"/>
</dbReference>
<dbReference type="EMBL" id="BBYR01000104">
    <property type="protein sequence ID" value="GAP38918.1"/>
    <property type="molecule type" value="Genomic_DNA"/>
</dbReference>
<dbReference type="CDD" id="cd08414">
    <property type="entry name" value="PBP2_LTTR_aromatics_like"/>
    <property type="match status" value="1"/>
</dbReference>
<dbReference type="Gene3D" id="3.40.190.10">
    <property type="entry name" value="Periplasmic binding protein-like II"/>
    <property type="match status" value="2"/>
</dbReference>
<keyword evidence="7" id="KW-1185">Reference proteome</keyword>
<comment type="similarity">
    <text evidence="1">Belongs to the LysR transcriptional regulatory family.</text>
</comment>
<dbReference type="Proteomes" id="UP000037660">
    <property type="component" value="Unassembled WGS sequence"/>
</dbReference>
<gene>
    <name evidence="6" type="ORF">ISF6_0231</name>
</gene>
<keyword evidence="4" id="KW-0804">Transcription</keyword>
<evidence type="ECO:0000256" key="2">
    <source>
        <dbReference type="ARBA" id="ARBA00023015"/>
    </source>
</evidence>
<dbReference type="SUPFAM" id="SSF53850">
    <property type="entry name" value="Periplasmic binding protein-like II"/>
    <property type="match status" value="1"/>
</dbReference>
<reference evidence="6 7" key="2">
    <citation type="journal article" date="2016" name="Science">
        <title>A bacterium that degrades and assimilates poly(ethylene terephthalate).</title>
        <authorList>
            <person name="Yoshida S."/>
            <person name="Hiraga K."/>
            <person name="Takehana T."/>
            <person name="Taniguchi I."/>
            <person name="Yamaji H."/>
            <person name="Maeda Y."/>
            <person name="Toyohara K."/>
            <person name="Miyamoto K."/>
            <person name="Kimura Y."/>
            <person name="Oda K."/>
        </authorList>
    </citation>
    <scope>NUCLEOTIDE SEQUENCE [LARGE SCALE GENOMIC DNA]</scope>
    <source>
        <strain evidence="7">NBRC 110686 / TISTR 2288 / 201-F6</strain>
    </source>
</reference>
<keyword evidence="2" id="KW-0805">Transcription regulation</keyword>
<organism evidence="6 7">
    <name type="scientific">Piscinibacter sakaiensis</name>
    <name type="common">Ideonella sakaiensis</name>
    <dbReference type="NCBI Taxonomy" id="1547922"/>
    <lineage>
        <taxon>Bacteria</taxon>
        <taxon>Pseudomonadati</taxon>
        <taxon>Pseudomonadota</taxon>
        <taxon>Betaproteobacteria</taxon>
        <taxon>Burkholderiales</taxon>
        <taxon>Sphaerotilaceae</taxon>
        <taxon>Piscinibacter</taxon>
    </lineage>
</organism>
<dbReference type="InterPro" id="IPR000847">
    <property type="entry name" value="LysR_HTH_N"/>
</dbReference>
<dbReference type="InterPro" id="IPR036388">
    <property type="entry name" value="WH-like_DNA-bd_sf"/>
</dbReference>
<name>A0A0K8P8D9_PISS1</name>
<accession>A0A0K8P8D9</accession>
<evidence type="ECO:0000313" key="6">
    <source>
        <dbReference type="EMBL" id="GAP38918.1"/>
    </source>
</evidence>
<sequence length="272" mass="30487">MHVDQTPLSRTVRDLEEQLGVTLLVRAPRRLKLTPAGSKLLEHARMLFTRLERIKRVVRETDARYRAPLRVGVADGMAQLRLSECFAGWRALAPDIPLEIAEMPAAELSGALRREEVDIGFSFGLPDDDAIAQEMAWDYPLVALLPPDHELATREVVQTSELLSFPMIACRLDRLPGLRRQMDAVRQNYAARPVIAAEARTLVGYVIRVAAGLGVGVADAGHMATLRRTDVVVVPLAEDIRIKTYVLHKHRRDGLPQMLQRFLAYARTLHQP</sequence>
<evidence type="ECO:0000256" key="4">
    <source>
        <dbReference type="ARBA" id="ARBA00023163"/>
    </source>
</evidence>
<evidence type="ECO:0000313" key="7">
    <source>
        <dbReference type="Proteomes" id="UP000037660"/>
    </source>
</evidence>
<dbReference type="PANTHER" id="PTHR30346:SF0">
    <property type="entry name" value="HCA OPERON TRANSCRIPTIONAL ACTIVATOR HCAR"/>
    <property type="match status" value="1"/>
</dbReference>
<evidence type="ECO:0000256" key="1">
    <source>
        <dbReference type="ARBA" id="ARBA00009437"/>
    </source>
</evidence>
<dbReference type="SUPFAM" id="SSF46785">
    <property type="entry name" value="Winged helix' DNA-binding domain"/>
    <property type="match status" value="1"/>
</dbReference>
<proteinExistence type="inferred from homology"/>
<dbReference type="Pfam" id="PF00126">
    <property type="entry name" value="HTH_1"/>
    <property type="match status" value="1"/>
</dbReference>
<dbReference type="STRING" id="1547922.ISF6_0231"/>
<dbReference type="Gene3D" id="1.10.10.10">
    <property type="entry name" value="Winged helix-like DNA-binding domain superfamily/Winged helix DNA-binding domain"/>
    <property type="match status" value="1"/>
</dbReference>
<dbReference type="GO" id="GO:0032993">
    <property type="term" value="C:protein-DNA complex"/>
    <property type="evidence" value="ECO:0007669"/>
    <property type="project" value="TreeGrafter"/>
</dbReference>
<feature type="domain" description="HTH lysR-type" evidence="5">
    <location>
        <begin position="1"/>
        <end position="34"/>
    </location>
</feature>